<evidence type="ECO:0000256" key="2">
    <source>
        <dbReference type="ARBA" id="ARBA00022630"/>
    </source>
</evidence>
<dbReference type="RefSeq" id="WP_091298213.1">
    <property type="nucleotide sequence ID" value="NZ_FNON01000012.1"/>
</dbReference>
<keyword evidence="6" id="KW-1185">Reference proteome</keyword>
<comment type="cofactor">
    <cofactor evidence="1">
        <name>FAD</name>
        <dbReference type="ChEBI" id="CHEBI:57692"/>
    </cofactor>
</comment>
<dbReference type="InterPro" id="IPR050641">
    <property type="entry name" value="RIFMO-like"/>
</dbReference>
<sequence length="472" mass="50620">MRVVVVGAGPAGLMLAGELRLGGAEVVVLEKLPEPTGESRGLNLTARTMEVFDQRGILPLFGKLKTSPGGHFGGLPVDFGVLDGAHHGAYGVTQARTEAVLTQWATSLGADIRRGQEVVWLSEADDGVEVETTSGKLRAEYVVGCDGGRSLVRTLAGIGFEGREATRELMLADVEGCALEPRMIGRSLPLGMVIVGPISEGVDRVILCERGAPPRRRTEPPSFAEFARTWHRLTGEDISHGRPQWISAFGDPAKLATTYRKGRILIAGDAAHVHLPAGGQGLNVSVQDAVNLGWKLAAQVTGWAPPGLLDTYHAERHPVGQRLLVNSSAQGTVLMGDDTIQPVRDVLTDLIAHDEVTRHLAGMVTGLDLRYDVGPGEHPLLGKRLPRVELDGAPDTAELLHPARGLLLDLSDDVELRRAARPWRDRVDVVTASAKGLPAKTEALLVRPDGHVAWAGEEDLTAALRRWFGEPR</sequence>
<dbReference type="Proteomes" id="UP000199515">
    <property type="component" value="Unassembled WGS sequence"/>
</dbReference>
<dbReference type="PRINTS" id="PR00420">
    <property type="entry name" value="RNGMNOXGNASE"/>
</dbReference>
<reference evidence="5 6" key="1">
    <citation type="submission" date="2016-10" db="EMBL/GenBank/DDBJ databases">
        <authorList>
            <person name="de Groot N.N."/>
        </authorList>
    </citation>
    <scope>NUCLEOTIDE SEQUENCE [LARGE SCALE GENOMIC DNA]</scope>
    <source>
        <strain evidence="5 6">CPCC 202699</strain>
    </source>
</reference>
<dbReference type="Gene3D" id="3.30.70.2450">
    <property type="match status" value="1"/>
</dbReference>
<evidence type="ECO:0000256" key="1">
    <source>
        <dbReference type="ARBA" id="ARBA00001974"/>
    </source>
</evidence>
<organism evidence="5 6">
    <name type="scientific">Amycolatopsis xylanica</name>
    <dbReference type="NCBI Taxonomy" id="589385"/>
    <lineage>
        <taxon>Bacteria</taxon>
        <taxon>Bacillati</taxon>
        <taxon>Actinomycetota</taxon>
        <taxon>Actinomycetes</taxon>
        <taxon>Pseudonocardiales</taxon>
        <taxon>Pseudonocardiaceae</taxon>
        <taxon>Amycolatopsis</taxon>
    </lineage>
</organism>
<dbReference type="SUPFAM" id="SSF51905">
    <property type="entry name" value="FAD/NAD(P)-binding domain"/>
    <property type="match status" value="1"/>
</dbReference>
<feature type="domain" description="FAD-binding" evidence="4">
    <location>
        <begin position="2"/>
        <end position="325"/>
    </location>
</feature>
<evidence type="ECO:0000313" key="5">
    <source>
        <dbReference type="EMBL" id="SDZ29271.1"/>
    </source>
</evidence>
<accession>A0A1H3RVH7</accession>
<dbReference type="GO" id="GO:0016709">
    <property type="term" value="F:oxidoreductase activity, acting on paired donors, with incorporation or reduction of molecular oxygen, NAD(P)H as one donor, and incorporation of one atom of oxygen"/>
    <property type="evidence" value="ECO:0007669"/>
    <property type="project" value="UniProtKB-ARBA"/>
</dbReference>
<dbReference type="PANTHER" id="PTHR43004:SF19">
    <property type="entry name" value="BINDING MONOOXYGENASE, PUTATIVE (JCVI)-RELATED"/>
    <property type="match status" value="1"/>
</dbReference>
<dbReference type="STRING" id="589385.SAMN05421504_11212"/>
<protein>
    <submittedName>
        <fullName evidence="5">Bifunctional hydroxylase/dehydrase</fullName>
    </submittedName>
</protein>
<dbReference type="PANTHER" id="PTHR43004">
    <property type="entry name" value="TRK SYSTEM POTASSIUM UPTAKE PROTEIN"/>
    <property type="match status" value="1"/>
</dbReference>
<evidence type="ECO:0000259" key="4">
    <source>
        <dbReference type="Pfam" id="PF01494"/>
    </source>
</evidence>
<dbReference type="InterPro" id="IPR036188">
    <property type="entry name" value="FAD/NAD-bd_sf"/>
</dbReference>
<dbReference type="Gene3D" id="3.50.50.60">
    <property type="entry name" value="FAD/NAD(P)-binding domain"/>
    <property type="match status" value="2"/>
</dbReference>
<evidence type="ECO:0000313" key="6">
    <source>
        <dbReference type="Proteomes" id="UP000199515"/>
    </source>
</evidence>
<name>A0A1H3RVH7_9PSEU</name>
<evidence type="ECO:0000256" key="3">
    <source>
        <dbReference type="ARBA" id="ARBA00022827"/>
    </source>
</evidence>
<dbReference type="GO" id="GO:0071949">
    <property type="term" value="F:FAD binding"/>
    <property type="evidence" value="ECO:0007669"/>
    <property type="project" value="InterPro"/>
</dbReference>
<keyword evidence="2" id="KW-0285">Flavoprotein</keyword>
<dbReference type="Pfam" id="PF01494">
    <property type="entry name" value="FAD_binding_3"/>
    <property type="match status" value="1"/>
</dbReference>
<proteinExistence type="predicted"/>
<gene>
    <name evidence="5" type="ORF">SAMN05421504_11212</name>
</gene>
<dbReference type="AlphaFoldDB" id="A0A1H3RVH7"/>
<dbReference type="InterPro" id="IPR002938">
    <property type="entry name" value="FAD-bd"/>
</dbReference>
<keyword evidence="3" id="KW-0274">FAD</keyword>
<dbReference type="Gene3D" id="3.40.30.120">
    <property type="match status" value="1"/>
</dbReference>
<dbReference type="Pfam" id="PF21274">
    <property type="entry name" value="Rng_hyd_C"/>
    <property type="match status" value="1"/>
</dbReference>
<dbReference type="OrthoDB" id="4141215at2"/>
<dbReference type="EMBL" id="FNON01000012">
    <property type="protein sequence ID" value="SDZ29271.1"/>
    <property type="molecule type" value="Genomic_DNA"/>
</dbReference>